<keyword evidence="10" id="KW-0472">Membrane</keyword>
<evidence type="ECO:0000256" key="7">
    <source>
        <dbReference type="ARBA" id="ARBA00022723"/>
    </source>
</evidence>
<keyword evidence="18" id="KW-1185">Reference proteome</keyword>
<dbReference type="InterPro" id="IPR050902">
    <property type="entry name" value="ABC_Transporter_SBP"/>
</dbReference>
<feature type="domain" description="Fe/B12 periplasmic-binding" evidence="16">
    <location>
        <begin position="61"/>
        <end position="317"/>
    </location>
</feature>
<dbReference type="GO" id="GO:0020037">
    <property type="term" value="F:heme binding"/>
    <property type="evidence" value="ECO:0007669"/>
    <property type="project" value="InterPro"/>
</dbReference>
<dbReference type="GO" id="GO:0015886">
    <property type="term" value="P:heme transport"/>
    <property type="evidence" value="ECO:0007669"/>
    <property type="project" value="InterPro"/>
</dbReference>
<dbReference type="OrthoDB" id="66025at2"/>
<keyword evidence="12" id="KW-0449">Lipoprotein</keyword>
<dbReference type="AlphaFoldDB" id="A0A1H2ZJN2"/>
<evidence type="ECO:0000256" key="6">
    <source>
        <dbReference type="ARBA" id="ARBA00022617"/>
    </source>
</evidence>
<evidence type="ECO:0000256" key="10">
    <source>
        <dbReference type="ARBA" id="ARBA00023136"/>
    </source>
</evidence>
<dbReference type="InterPro" id="IPR002491">
    <property type="entry name" value="ABC_transptr_periplasmic_BD"/>
</dbReference>
<evidence type="ECO:0000259" key="16">
    <source>
        <dbReference type="PROSITE" id="PS50983"/>
    </source>
</evidence>
<evidence type="ECO:0000256" key="5">
    <source>
        <dbReference type="ARBA" id="ARBA00022475"/>
    </source>
</evidence>
<evidence type="ECO:0000256" key="3">
    <source>
        <dbReference type="ARBA" id="ARBA00015862"/>
    </source>
</evidence>
<dbReference type="NCBIfam" id="TIGR03659">
    <property type="entry name" value="IsdE"/>
    <property type="match status" value="1"/>
</dbReference>
<dbReference type="GO" id="GO:0046872">
    <property type="term" value="F:metal ion binding"/>
    <property type="evidence" value="ECO:0007669"/>
    <property type="project" value="UniProtKB-KW"/>
</dbReference>
<dbReference type="Gene3D" id="3.40.50.1980">
    <property type="entry name" value="Nitrogenase molybdenum iron protein domain"/>
    <property type="match status" value="2"/>
</dbReference>
<dbReference type="PROSITE" id="PS51257">
    <property type="entry name" value="PROKAR_LIPOPROTEIN"/>
    <property type="match status" value="1"/>
</dbReference>
<organism evidence="17 18">
    <name type="scientific">Tepidimicrobium xylanilyticum</name>
    <dbReference type="NCBI Taxonomy" id="1123352"/>
    <lineage>
        <taxon>Bacteria</taxon>
        <taxon>Bacillati</taxon>
        <taxon>Bacillota</taxon>
        <taxon>Tissierellia</taxon>
        <taxon>Tissierellales</taxon>
        <taxon>Tepidimicrobiaceae</taxon>
        <taxon>Tepidimicrobium</taxon>
    </lineage>
</organism>
<reference evidence="17 18" key="1">
    <citation type="submission" date="2016-10" db="EMBL/GenBank/DDBJ databases">
        <authorList>
            <person name="de Groot N.N."/>
        </authorList>
    </citation>
    <scope>NUCLEOTIDE SEQUENCE [LARGE SCALE GENOMIC DNA]</scope>
    <source>
        <strain evidence="17 18">DSM 23310</strain>
    </source>
</reference>
<protein>
    <recommendedName>
        <fullName evidence="3">High-affinity heme uptake system protein IsdE</fullName>
    </recommendedName>
    <alternativeName>
        <fullName evidence="14">Iron-regulated surface determinant protein E</fullName>
    </alternativeName>
    <alternativeName>
        <fullName evidence="13">Staphylococcal iron-regulated protein F</fullName>
    </alternativeName>
</protein>
<dbReference type="PANTHER" id="PTHR30535:SF36">
    <property type="entry name" value="HIGH-AFFINITY HEME UPTAKE SYSTEM PROTEIN ISDE"/>
    <property type="match status" value="1"/>
</dbReference>
<dbReference type="Pfam" id="PF01497">
    <property type="entry name" value="Peripla_BP_2"/>
    <property type="match status" value="1"/>
</dbReference>
<evidence type="ECO:0000256" key="14">
    <source>
        <dbReference type="ARBA" id="ARBA00031463"/>
    </source>
</evidence>
<dbReference type="GO" id="GO:0016020">
    <property type="term" value="C:membrane"/>
    <property type="evidence" value="ECO:0007669"/>
    <property type="project" value="InterPro"/>
</dbReference>
<name>A0A1H2ZJN2_9FIRM</name>
<dbReference type="InterPro" id="IPR019957">
    <property type="entry name" value="ABC_transptr_haem-bd_IsdE"/>
</dbReference>
<keyword evidence="8" id="KW-0732">Signal</keyword>
<dbReference type="PROSITE" id="PS50983">
    <property type="entry name" value="FE_B12_PBP"/>
    <property type="match status" value="1"/>
</dbReference>
<evidence type="ECO:0000256" key="9">
    <source>
        <dbReference type="ARBA" id="ARBA00023004"/>
    </source>
</evidence>
<comment type="cofactor">
    <cofactor evidence="1">
        <name>heme b</name>
        <dbReference type="ChEBI" id="CHEBI:60344"/>
    </cofactor>
</comment>
<evidence type="ECO:0000256" key="8">
    <source>
        <dbReference type="ARBA" id="ARBA00022729"/>
    </source>
</evidence>
<evidence type="ECO:0000256" key="12">
    <source>
        <dbReference type="ARBA" id="ARBA00023288"/>
    </source>
</evidence>
<evidence type="ECO:0000313" key="17">
    <source>
        <dbReference type="EMBL" id="SDX17158.1"/>
    </source>
</evidence>
<keyword evidence="11" id="KW-0564">Palmitate</keyword>
<keyword evidence="7" id="KW-0479">Metal-binding</keyword>
<keyword evidence="9" id="KW-0408">Iron</keyword>
<proteinExistence type="inferred from homology"/>
<gene>
    <name evidence="17" type="ORF">SAMN05660923_01849</name>
</gene>
<evidence type="ECO:0000313" key="18">
    <source>
        <dbReference type="Proteomes" id="UP000198828"/>
    </source>
</evidence>
<keyword evidence="5" id="KW-1003">Cell membrane</keyword>
<dbReference type="SUPFAM" id="SSF53807">
    <property type="entry name" value="Helical backbone' metal receptor"/>
    <property type="match status" value="1"/>
</dbReference>
<dbReference type="EMBL" id="FNNG01000007">
    <property type="protein sequence ID" value="SDX17158.1"/>
    <property type="molecule type" value="Genomic_DNA"/>
</dbReference>
<keyword evidence="6" id="KW-0349">Heme</keyword>
<dbReference type="Proteomes" id="UP000198828">
    <property type="component" value="Unassembled WGS sequence"/>
</dbReference>
<keyword evidence="4" id="KW-0813">Transport</keyword>
<comment type="similarity">
    <text evidence="2">Belongs to the bacterial solute-binding protein 8 family.</text>
</comment>
<evidence type="ECO:0000256" key="1">
    <source>
        <dbReference type="ARBA" id="ARBA00001970"/>
    </source>
</evidence>
<evidence type="ECO:0000256" key="2">
    <source>
        <dbReference type="ARBA" id="ARBA00008814"/>
    </source>
</evidence>
<accession>A0A1H2ZJN2</accession>
<dbReference type="RefSeq" id="WP_093753017.1">
    <property type="nucleotide sequence ID" value="NZ_BSYN01000003.1"/>
</dbReference>
<evidence type="ECO:0000256" key="15">
    <source>
        <dbReference type="SAM" id="MobiDB-lite"/>
    </source>
</evidence>
<dbReference type="GO" id="GO:0071281">
    <property type="term" value="P:cellular response to iron ion"/>
    <property type="evidence" value="ECO:0007669"/>
    <property type="project" value="TreeGrafter"/>
</dbReference>
<feature type="region of interest" description="Disordered" evidence="15">
    <location>
        <begin position="29"/>
        <end position="55"/>
    </location>
</feature>
<evidence type="ECO:0000256" key="4">
    <source>
        <dbReference type="ARBA" id="ARBA00022448"/>
    </source>
</evidence>
<evidence type="ECO:0000256" key="13">
    <source>
        <dbReference type="ARBA" id="ARBA00031148"/>
    </source>
</evidence>
<dbReference type="PANTHER" id="PTHR30535">
    <property type="entry name" value="VITAMIN B12-BINDING PROTEIN"/>
    <property type="match status" value="1"/>
</dbReference>
<evidence type="ECO:0000256" key="11">
    <source>
        <dbReference type="ARBA" id="ARBA00023139"/>
    </source>
</evidence>
<sequence length="317" mass="34898">MKKFNFIIGLILIMSLLLVGCGSNKMEEASDENTEAVSGASEEKETASEDVTEVPEVEGKRIVAGTVAATELLDALEVDLVGVPTSSKALPERYKDLPRIGNPMKPDLEAVVSVEPDIYISDANVKETIEEMFKGQGIELIFLTNNSYEDVFKNIEMLGEALGKTEKANELIKEMRDREAEILTKVKDDKPEVLIIFGTPESFMIATQYSYTGSLVEKLGGVNIASSLAQSPAPYISFSLETVAELNPDIILRLTHANPEESKKAFDAEFSKGFWVNLDAVKSGNVYDLDPTYFGVTANMQVMKALEEMAKILYEKE</sequence>